<keyword evidence="4 6" id="KW-1133">Transmembrane helix</keyword>
<feature type="transmembrane region" description="Helical" evidence="6">
    <location>
        <begin position="131"/>
        <end position="150"/>
    </location>
</feature>
<protein>
    <submittedName>
        <fullName evidence="7">Membrane protein involved in the export of O-antigen and teichoic acid</fullName>
    </submittedName>
</protein>
<evidence type="ECO:0000256" key="3">
    <source>
        <dbReference type="ARBA" id="ARBA00022692"/>
    </source>
</evidence>
<evidence type="ECO:0000256" key="4">
    <source>
        <dbReference type="ARBA" id="ARBA00022989"/>
    </source>
</evidence>
<accession>A0A1H9B075</accession>
<feature type="transmembrane region" description="Helical" evidence="6">
    <location>
        <begin position="394"/>
        <end position="416"/>
    </location>
</feature>
<keyword evidence="5 6" id="KW-0472">Membrane</keyword>
<evidence type="ECO:0000256" key="2">
    <source>
        <dbReference type="ARBA" id="ARBA00022475"/>
    </source>
</evidence>
<dbReference type="STRING" id="419940.SAMN05421824_0408"/>
<proteinExistence type="predicted"/>
<evidence type="ECO:0000313" key="8">
    <source>
        <dbReference type="Proteomes" id="UP000198999"/>
    </source>
</evidence>
<organism evidence="7 8">
    <name type="scientific">Hyunsoonleella jejuensis</name>
    <dbReference type="NCBI Taxonomy" id="419940"/>
    <lineage>
        <taxon>Bacteria</taxon>
        <taxon>Pseudomonadati</taxon>
        <taxon>Bacteroidota</taxon>
        <taxon>Flavobacteriia</taxon>
        <taxon>Flavobacteriales</taxon>
        <taxon>Flavobacteriaceae</taxon>
    </lineage>
</organism>
<keyword evidence="8" id="KW-1185">Reference proteome</keyword>
<keyword evidence="2" id="KW-1003">Cell membrane</keyword>
<feature type="transmembrane region" description="Helical" evidence="6">
    <location>
        <begin position="428"/>
        <end position="448"/>
    </location>
</feature>
<evidence type="ECO:0000256" key="1">
    <source>
        <dbReference type="ARBA" id="ARBA00004651"/>
    </source>
</evidence>
<dbReference type="InterPro" id="IPR050833">
    <property type="entry name" value="Poly_Biosynth_Transport"/>
</dbReference>
<feature type="transmembrane region" description="Helical" evidence="6">
    <location>
        <begin position="454"/>
        <end position="476"/>
    </location>
</feature>
<feature type="transmembrane region" description="Helical" evidence="6">
    <location>
        <begin position="56"/>
        <end position="76"/>
    </location>
</feature>
<name>A0A1H9B075_9FLAO</name>
<dbReference type="AlphaFoldDB" id="A0A1H9B075"/>
<feature type="transmembrane region" description="Helical" evidence="6">
    <location>
        <begin position="88"/>
        <end position="111"/>
    </location>
</feature>
<dbReference type="PANTHER" id="PTHR30250">
    <property type="entry name" value="PST FAMILY PREDICTED COLANIC ACID TRANSPORTER"/>
    <property type="match status" value="1"/>
</dbReference>
<reference evidence="7" key="1">
    <citation type="submission" date="2016-10" db="EMBL/GenBank/DDBJ databases">
        <authorList>
            <person name="de Groot N.N."/>
        </authorList>
    </citation>
    <scope>NUCLEOTIDE SEQUENCE [LARGE SCALE GENOMIC DNA]</scope>
    <source>
        <strain evidence="7">DSM 21035</strain>
    </source>
</reference>
<dbReference type="Proteomes" id="UP000198999">
    <property type="component" value="Unassembled WGS sequence"/>
</dbReference>
<dbReference type="EMBL" id="FOFN01000001">
    <property type="protein sequence ID" value="SEP82195.1"/>
    <property type="molecule type" value="Genomic_DNA"/>
</dbReference>
<feature type="transmembrane region" description="Helical" evidence="6">
    <location>
        <begin position="367"/>
        <end position="388"/>
    </location>
</feature>
<dbReference type="GO" id="GO:0005886">
    <property type="term" value="C:plasma membrane"/>
    <property type="evidence" value="ECO:0007669"/>
    <property type="project" value="UniProtKB-SubCell"/>
</dbReference>
<feature type="transmembrane region" description="Helical" evidence="6">
    <location>
        <begin position="184"/>
        <end position="205"/>
    </location>
</feature>
<dbReference type="PANTHER" id="PTHR30250:SF11">
    <property type="entry name" value="O-ANTIGEN TRANSPORTER-RELATED"/>
    <property type="match status" value="1"/>
</dbReference>
<dbReference type="OrthoDB" id="1224790at2"/>
<feature type="transmembrane region" description="Helical" evidence="6">
    <location>
        <begin position="263"/>
        <end position="282"/>
    </location>
</feature>
<keyword evidence="3 6" id="KW-0812">Transmembrane</keyword>
<dbReference type="Pfam" id="PF01943">
    <property type="entry name" value="Polysacc_synt"/>
    <property type="match status" value="1"/>
</dbReference>
<dbReference type="RefSeq" id="WP_092574728.1">
    <property type="nucleotide sequence ID" value="NZ_FOFN01000001.1"/>
</dbReference>
<feature type="transmembrane region" description="Helical" evidence="6">
    <location>
        <begin position="338"/>
        <end position="355"/>
    </location>
</feature>
<comment type="subcellular location">
    <subcellularLocation>
        <location evidence="1">Cell membrane</location>
        <topology evidence="1">Multi-pass membrane protein</topology>
    </subcellularLocation>
</comment>
<feature type="transmembrane region" description="Helical" evidence="6">
    <location>
        <begin position="303"/>
        <end position="326"/>
    </location>
</feature>
<feature type="transmembrane region" description="Helical" evidence="6">
    <location>
        <begin position="225"/>
        <end position="243"/>
    </location>
</feature>
<feature type="transmembrane region" description="Helical" evidence="6">
    <location>
        <begin position="157"/>
        <end position="178"/>
    </location>
</feature>
<dbReference type="InterPro" id="IPR002797">
    <property type="entry name" value="Polysacc_synth"/>
</dbReference>
<feature type="transmembrane region" description="Helical" evidence="6">
    <location>
        <begin position="12"/>
        <end position="36"/>
    </location>
</feature>
<evidence type="ECO:0000256" key="6">
    <source>
        <dbReference type="SAM" id="Phobius"/>
    </source>
</evidence>
<evidence type="ECO:0000313" key="7">
    <source>
        <dbReference type="EMBL" id="SEP82195.1"/>
    </source>
</evidence>
<evidence type="ECO:0000256" key="5">
    <source>
        <dbReference type="ARBA" id="ARBA00023136"/>
    </source>
</evidence>
<gene>
    <name evidence="7" type="ORF">SAMN05421824_0408</name>
</gene>
<sequence>MKIKLRNNTSSLVSNSIWSLIGTFTSKGLMFLAWMFVANTLGKTVNGEIGVLRSTLSIFISIIGTGFGVTLTKFLPKHRYEDPEKVNKIISLTFCSSIVLGLLISLVYWLLSPWLANDILLAPHLLVVIKLNTLLLFFSILNGVALGFLQGFEKFRALAFVNTVFGVILFISLYIGALKYEIEGVFIGFIFATVIGLIISLYFILKVFKEYKIILTNKFLSEAWILKYFTLPAILSGVAVIPFKWGLETLLVRQERGFSEMGLFAAIFLFHNLLLMGVNTLNAPLIISMTKDQNNKKIGQINLLLPWVIGFVAMLPVLVFPEILGLFLKAEYIKDKNFSFTVFMIAIITILVLFKNGMSRIMIVHDLMWFSFLSNFIWGFTLITTFFFMETKNAVTMALSYVIAYFINILIVIPVYVRKNIIPLNIIYSKWAVLIWTVFFAVIGVVFSNLVINIYYKLAMLTFCLLGVLFSFYKIIEDEK</sequence>